<feature type="domain" description="HTH tetR-type" evidence="3">
    <location>
        <begin position="6"/>
        <end position="66"/>
    </location>
</feature>
<evidence type="ECO:0000256" key="1">
    <source>
        <dbReference type="ARBA" id="ARBA00023125"/>
    </source>
</evidence>
<keyword evidence="1 2" id="KW-0238">DNA-binding</keyword>
<dbReference type="PANTHER" id="PTHR30055:SF226">
    <property type="entry name" value="HTH-TYPE TRANSCRIPTIONAL REGULATOR PKSA"/>
    <property type="match status" value="1"/>
</dbReference>
<protein>
    <submittedName>
        <fullName evidence="4">TetR/AcrR family transcriptional regulator</fullName>
    </submittedName>
</protein>
<dbReference type="SUPFAM" id="SSF48498">
    <property type="entry name" value="Tetracyclin repressor-like, C-terminal domain"/>
    <property type="match status" value="1"/>
</dbReference>
<dbReference type="RefSeq" id="WP_235706199.1">
    <property type="nucleotide sequence ID" value="NZ_JAKGBZ010000100.1"/>
</dbReference>
<dbReference type="PANTHER" id="PTHR30055">
    <property type="entry name" value="HTH-TYPE TRANSCRIPTIONAL REGULATOR RUTR"/>
    <property type="match status" value="1"/>
</dbReference>
<sequence length="204" mass="21739">MASRLAETREEIIAATLRVVWKCGYADATVAGIAAEAGVATGLIYKHFPSKDDLFDEVFQRISTREIAVCRAAASMTGTAADRISRVVETFARRAFKGRRLAVALLVESAGQAVEADRLKFRRPYQDIFADIIRSGVLAGELPDQDAELVAAALVGGIVECLIGPLSRVGNSEIDAVIATLRAFCVRASGGQSHVTRSSAIVMA</sequence>
<dbReference type="InterPro" id="IPR009057">
    <property type="entry name" value="Homeodomain-like_sf"/>
</dbReference>
<dbReference type="Gene3D" id="1.10.10.60">
    <property type="entry name" value="Homeodomain-like"/>
    <property type="match status" value="1"/>
</dbReference>
<dbReference type="PROSITE" id="PS01081">
    <property type="entry name" value="HTH_TETR_1"/>
    <property type="match status" value="1"/>
</dbReference>
<evidence type="ECO:0000259" key="3">
    <source>
        <dbReference type="PROSITE" id="PS50977"/>
    </source>
</evidence>
<dbReference type="InterPro" id="IPR050109">
    <property type="entry name" value="HTH-type_TetR-like_transc_reg"/>
</dbReference>
<reference evidence="4 5" key="1">
    <citation type="submission" date="2022-01" db="EMBL/GenBank/DDBJ databases">
        <authorList>
            <person name="Won M."/>
            <person name="Kim S.-J."/>
            <person name="Kwon S.-W."/>
        </authorList>
    </citation>
    <scope>NUCLEOTIDE SEQUENCE [LARGE SCALE GENOMIC DNA]</scope>
    <source>
        <strain evidence="4 5">KCTC 23505</strain>
    </source>
</reference>
<evidence type="ECO:0000313" key="5">
    <source>
        <dbReference type="Proteomes" id="UP001521209"/>
    </source>
</evidence>
<dbReference type="InterPro" id="IPR041490">
    <property type="entry name" value="KstR2_TetR_C"/>
</dbReference>
<dbReference type="InterPro" id="IPR001647">
    <property type="entry name" value="HTH_TetR"/>
</dbReference>
<dbReference type="SUPFAM" id="SSF46689">
    <property type="entry name" value="Homeodomain-like"/>
    <property type="match status" value="1"/>
</dbReference>
<comment type="caution">
    <text evidence="4">The sequence shown here is derived from an EMBL/GenBank/DDBJ whole genome shotgun (WGS) entry which is preliminary data.</text>
</comment>
<keyword evidence="5" id="KW-1185">Reference proteome</keyword>
<proteinExistence type="predicted"/>
<dbReference type="PROSITE" id="PS50977">
    <property type="entry name" value="HTH_TETR_2"/>
    <property type="match status" value="1"/>
</dbReference>
<dbReference type="Pfam" id="PF00440">
    <property type="entry name" value="TetR_N"/>
    <property type="match status" value="1"/>
</dbReference>
<dbReference type="Proteomes" id="UP001521209">
    <property type="component" value="Unassembled WGS sequence"/>
</dbReference>
<dbReference type="EMBL" id="JAKGBZ010000100">
    <property type="protein sequence ID" value="MCF3948890.1"/>
    <property type="molecule type" value="Genomic_DNA"/>
</dbReference>
<dbReference type="PRINTS" id="PR00455">
    <property type="entry name" value="HTHTETR"/>
</dbReference>
<gene>
    <name evidence="4" type="ORF">L2A60_19800</name>
</gene>
<evidence type="ECO:0000256" key="2">
    <source>
        <dbReference type="PROSITE-ProRule" id="PRU00335"/>
    </source>
</evidence>
<feature type="DNA-binding region" description="H-T-H motif" evidence="2">
    <location>
        <begin position="29"/>
        <end position="48"/>
    </location>
</feature>
<dbReference type="InterPro" id="IPR036271">
    <property type="entry name" value="Tet_transcr_reg_TetR-rel_C_sf"/>
</dbReference>
<dbReference type="InterPro" id="IPR023772">
    <property type="entry name" value="DNA-bd_HTH_TetR-type_CS"/>
</dbReference>
<accession>A0ABS9E3C3</accession>
<evidence type="ECO:0000313" key="4">
    <source>
        <dbReference type="EMBL" id="MCF3948890.1"/>
    </source>
</evidence>
<dbReference type="Pfam" id="PF17932">
    <property type="entry name" value="TetR_C_24"/>
    <property type="match status" value="1"/>
</dbReference>
<name>A0ABS9E3C3_9PROT</name>
<dbReference type="Gene3D" id="1.10.357.10">
    <property type="entry name" value="Tetracycline Repressor, domain 2"/>
    <property type="match status" value="1"/>
</dbReference>
<organism evidence="4 5">
    <name type="scientific">Acidiphilium iwatense</name>
    <dbReference type="NCBI Taxonomy" id="768198"/>
    <lineage>
        <taxon>Bacteria</taxon>
        <taxon>Pseudomonadati</taxon>
        <taxon>Pseudomonadota</taxon>
        <taxon>Alphaproteobacteria</taxon>
        <taxon>Acetobacterales</taxon>
        <taxon>Acidocellaceae</taxon>
        <taxon>Acidiphilium</taxon>
    </lineage>
</organism>